<comment type="caution">
    <text evidence="2">The sequence shown here is derived from an EMBL/GenBank/DDBJ whole genome shotgun (WGS) entry which is preliminary data.</text>
</comment>
<protein>
    <submittedName>
        <fullName evidence="2">Uncharacterized protein</fullName>
    </submittedName>
</protein>
<dbReference type="AlphaFoldDB" id="A0ABD1PQ01"/>
<evidence type="ECO:0000313" key="2">
    <source>
        <dbReference type="EMBL" id="KAL2465996.1"/>
    </source>
</evidence>
<organism evidence="2 3">
    <name type="scientific">Abeliophyllum distichum</name>
    <dbReference type="NCBI Taxonomy" id="126358"/>
    <lineage>
        <taxon>Eukaryota</taxon>
        <taxon>Viridiplantae</taxon>
        <taxon>Streptophyta</taxon>
        <taxon>Embryophyta</taxon>
        <taxon>Tracheophyta</taxon>
        <taxon>Spermatophyta</taxon>
        <taxon>Magnoliopsida</taxon>
        <taxon>eudicotyledons</taxon>
        <taxon>Gunneridae</taxon>
        <taxon>Pentapetalae</taxon>
        <taxon>asterids</taxon>
        <taxon>lamiids</taxon>
        <taxon>Lamiales</taxon>
        <taxon>Oleaceae</taxon>
        <taxon>Forsythieae</taxon>
        <taxon>Abeliophyllum</taxon>
    </lineage>
</organism>
<keyword evidence="3" id="KW-1185">Reference proteome</keyword>
<evidence type="ECO:0000313" key="3">
    <source>
        <dbReference type="Proteomes" id="UP001604336"/>
    </source>
</evidence>
<accession>A0ABD1PQ01</accession>
<sequence>MVTSDGRPFASRNKVIEIVENSVRYNPPSLQKVIKVQIKALGEVWEQKQKIKAKASKSEEHRLALEGMQAVVKNMCIAYDRLLADLKKSKANLIQLTKNLDEANAT</sequence>
<proteinExistence type="predicted"/>
<keyword evidence="1" id="KW-0175">Coiled coil</keyword>
<gene>
    <name evidence="2" type="ORF">Adt_41847</name>
</gene>
<reference evidence="3" key="1">
    <citation type="submission" date="2024-07" db="EMBL/GenBank/DDBJ databases">
        <title>Two chromosome-level genome assemblies of Korean endemic species Abeliophyllum distichum and Forsythia ovata (Oleaceae).</title>
        <authorList>
            <person name="Jang H."/>
        </authorList>
    </citation>
    <scope>NUCLEOTIDE SEQUENCE [LARGE SCALE GENOMIC DNA]</scope>
</reference>
<feature type="coiled-coil region" evidence="1">
    <location>
        <begin position="79"/>
        <end position="106"/>
    </location>
</feature>
<dbReference type="EMBL" id="JBFOLK010000013">
    <property type="protein sequence ID" value="KAL2465996.1"/>
    <property type="molecule type" value="Genomic_DNA"/>
</dbReference>
<evidence type="ECO:0000256" key="1">
    <source>
        <dbReference type="SAM" id="Coils"/>
    </source>
</evidence>
<name>A0ABD1PQ01_9LAMI</name>
<dbReference type="Proteomes" id="UP001604336">
    <property type="component" value="Unassembled WGS sequence"/>
</dbReference>